<evidence type="ECO:0000256" key="3">
    <source>
        <dbReference type="ARBA" id="ARBA00022692"/>
    </source>
</evidence>
<evidence type="ECO:0000313" key="8">
    <source>
        <dbReference type="EMBL" id="MCP2174932.1"/>
    </source>
</evidence>
<name>A0ABT1HAE8_9NOCA</name>
<keyword evidence="4 6" id="KW-1133">Transmembrane helix</keyword>
<feature type="transmembrane region" description="Helical" evidence="6">
    <location>
        <begin position="348"/>
        <end position="367"/>
    </location>
</feature>
<feature type="transmembrane region" description="Helical" evidence="6">
    <location>
        <begin position="174"/>
        <end position="196"/>
    </location>
</feature>
<feature type="transmembrane region" description="Helical" evidence="6">
    <location>
        <begin position="24"/>
        <end position="43"/>
    </location>
</feature>
<comment type="caution">
    <text evidence="8">The sequence shown here is derived from an EMBL/GenBank/DDBJ whole genome shotgun (WGS) entry which is preliminary data.</text>
</comment>
<evidence type="ECO:0000256" key="5">
    <source>
        <dbReference type="ARBA" id="ARBA00023136"/>
    </source>
</evidence>
<keyword evidence="3 6" id="KW-0812">Transmembrane</keyword>
<feature type="transmembrane region" description="Helical" evidence="6">
    <location>
        <begin position="396"/>
        <end position="421"/>
    </location>
</feature>
<keyword evidence="2" id="KW-0813">Transport</keyword>
<dbReference type="EMBL" id="JAMTCJ010000001">
    <property type="protein sequence ID" value="MCP2174932.1"/>
    <property type="molecule type" value="Genomic_DNA"/>
</dbReference>
<reference evidence="8 9" key="1">
    <citation type="submission" date="2022-06" db="EMBL/GenBank/DDBJ databases">
        <title>Genomic Encyclopedia of Archaeal and Bacterial Type Strains, Phase II (KMG-II): from individual species to whole genera.</title>
        <authorList>
            <person name="Goeker M."/>
        </authorList>
    </citation>
    <scope>NUCLEOTIDE SEQUENCE [LARGE SCALE GENOMIC DNA]</scope>
    <source>
        <strain evidence="8 9">DSM 44693</strain>
    </source>
</reference>
<feature type="transmembrane region" description="Helical" evidence="6">
    <location>
        <begin position="433"/>
        <end position="456"/>
    </location>
</feature>
<dbReference type="InterPro" id="IPR004680">
    <property type="entry name" value="Cit_transptr-like_dom"/>
</dbReference>
<protein>
    <submittedName>
        <fullName evidence="8">Citrate-Mg2+:H+ or citrate-Ca2+:H+ symporter, CitMHS family</fullName>
    </submittedName>
</protein>
<dbReference type="InterPro" id="IPR014738">
    <property type="entry name" value="Citrate_transporter"/>
</dbReference>
<evidence type="ECO:0000313" key="9">
    <source>
        <dbReference type="Proteomes" id="UP001206895"/>
    </source>
</evidence>
<proteinExistence type="predicted"/>
<evidence type="ECO:0000256" key="2">
    <source>
        <dbReference type="ARBA" id="ARBA00022448"/>
    </source>
</evidence>
<evidence type="ECO:0000256" key="6">
    <source>
        <dbReference type="SAM" id="Phobius"/>
    </source>
</evidence>
<evidence type="ECO:0000256" key="1">
    <source>
        <dbReference type="ARBA" id="ARBA00004141"/>
    </source>
</evidence>
<organism evidence="8 9">
    <name type="scientific">Williamsia maris</name>
    <dbReference type="NCBI Taxonomy" id="72806"/>
    <lineage>
        <taxon>Bacteria</taxon>
        <taxon>Bacillati</taxon>
        <taxon>Actinomycetota</taxon>
        <taxon>Actinomycetes</taxon>
        <taxon>Mycobacteriales</taxon>
        <taxon>Nocardiaceae</taxon>
        <taxon>Williamsia</taxon>
    </lineage>
</organism>
<evidence type="ECO:0000256" key="4">
    <source>
        <dbReference type="ARBA" id="ARBA00022989"/>
    </source>
</evidence>
<dbReference type="RefSeq" id="WP_253659942.1">
    <property type="nucleotide sequence ID" value="NZ_BAAAJQ010000001.1"/>
</dbReference>
<feature type="transmembrane region" description="Helical" evidence="6">
    <location>
        <begin position="55"/>
        <end position="74"/>
    </location>
</feature>
<sequence>MLAVLGFASLAAFMLVVIRGWATALVAVIVIPIVALLISGQGAQLATMVESGITTVAPTAILLLFAVLYFGIMMDARLFDPVSRAIIRLSGGDPVKICVGTAVLALLVALDGDGTTSYMIICSAFLPIYRRLGINPLVIATISTMALGTISGSTPWGGAATRAVSVLGVDATDYFVHMLPAMLLMSGAIVVLAYVLGRIARRGVDAARIAEVAAEIIADRRGPGAPVLTGRPGPGAATATVSRARRTALRLGRDWRLWMNAVTTVSLLVLLVLGVADLAVLFLLGFVVALVVNHPRPAEQGEVIRKHAANAVPVVILVLGAGVFTGILTESGMTKSMATALLSLVPDGANGLIPVVGAVIGIPMSFFMANDAYFFGIVPVLAESAAHYGIPPEEMARAAVIGQMAHSIGPASAPLWVLLGLVKANLGEFQRFAFGWVLGASLLYVVFAVVTGAISVGL</sequence>
<keyword evidence="9" id="KW-1185">Reference proteome</keyword>
<gene>
    <name evidence="8" type="ORF">LX13_000739</name>
</gene>
<dbReference type="Proteomes" id="UP001206895">
    <property type="component" value="Unassembled WGS sequence"/>
</dbReference>
<evidence type="ECO:0000259" key="7">
    <source>
        <dbReference type="Pfam" id="PF03600"/>
    </source>
</evidence>
<dbReference type="Pfam" id="PF03600">
    <property type="entry name" value="CitMHS"/>
    <property type="match status" value="1"/>
</dbReference>
<dbReference type="NCBIfam" id="TIGR00784">
    <property type="entry name" value="citMHS"/>
    <property type="match status" value="1"/>
</dbReference>
<feature type="transmembrane region" description="Helical" evidence="6">
    <location>
        <begin position="308"/>
        <end position="328"/>
    </location>
</feature>
<accession>A0ABT1HAE8</accession>
<feature type="transmembrane region" description="Helical" evidence="6">
    <location>
        <begin position="132"/>
        <end position="154"/>
    </location>
</feature>
<feature type="domain" description="Citrate transporter-like" evidence="7">
    <location>
        <begin position="14"/>
        <end position="402"/>
    </location>
</feature>
<keyword evidence="5 6" id="KW-0472">Membrane</keyword>
<comment type="subcellular location">
    <subcellularLocation>
        <location evidence="1">Membrane</location>
        <topology evidence="1">Multi-pass membrane protein</topology>
    </subcellularLocation>
</comment>